<protein>
    <recommendedName>
        <fullName evidence="2">DUF6314 domain-containing protein</fullName>
    </recommendedName>
</protein>
<gene>
    <name evidence="3" type="ORF">GGI25_000023</name>
</gene>
<dbReference type="Pfam" id="PF19834">
    <property type="entry name" value="DUF6314"/>
    <property type="match status" value="1"/>
</dbReference>
<name>A0A9W8KZQ4_9FUNG</name>
<dbReference type="InterPro" id="IPR045632">
    <property type="entry name" value="DUF6314"/>
</dbReference>
<evidence type="ECO:0000313" key="3">
    <source>
        <dbReference type="EMBL" id="KAJ2681069.1"/>
    </source>
</evidence>
<sequence length="441" mass="50190">MTASTEERFMALTKKIPLFNGDKKIVTLGAWKTAILNAFDALDIEDEKGQYALAVLCVHPEVASDWREHKSDKEGLASPKLNDLLEWLKDIYDDSGSSFSAMNLLKVLQIKYGEDIHTFNKTFEELAHDANVEDGKENPTMLNLYIGAFPRDIQRTLLKEACESYTDAKTRAIREWRSYSIANGDVRAINKPQNREYEPMDVNSLPSKPRYTHTNNNRAPAGRGMLNLNYIPQIDGPDTSIFQQRLRDGVCTACGRAGHKEAYCYSVVARGQSKTLNSTNTSQVAWEQEEAEVDMSVFFRALCGRWEFERVITHDMGHDTLHARGSAVFKETESGVNELHYREQGVLSCGGGLEFHREYVYRYVSSQGVISVYFVENGRSDRLFHMLKFVEDGAKKAKGTHLCGDDMYNTTYKVFDDRFEVIHDVRGPRKCYTSVTTFRKI</sequence>
<feature type="domain" description="DUF6314" evidence="2">
    <location>
        <begin position="302"/>
        <end position="440"/>
    </location>
</feature>
<comment type="caution">
    <text evidence="3">The sequence shown here is derived from an EMBL/GenBank/DDBJ whole genome shotgun (WGS) entry which is preliminary data.</text>
</comment>
<dbReference type="OrthoDB" id="66881at2759"/>
<evidence type="ECO:0000256" key="1">
    <source>
        <dbReference type="SAM" id="MobiDB-lite"/>
    </source>
</evidence>
<organism evidence="3 4">
    <name type="scientific">Coemansia spiralis</name>
    <dbReference type="NCBI Taxonomy" id="417178"/>
    <lineage>
        <taxon>Eukaryota</taxon>
        <taxon>Fungi</taxon>
        <taxon>Fungi incertae sedis</taxon>
        <taxon>Zoopagomycota</taxon>
        <taxon>Kickxellomycotina</taxon>
        <taxon>Kickxellomycetes</taxon>
        <taxon>Kickxellales</taxon>
        <taxon>Kickxellaceae</taxon>
        <taxon>Coemansia</taxon>
    </lineage>
</organism>
<accession>A0A9W8KZQ4</accession>
<dbReference type="EMBL" id="JANBTW010000001">
    <property type="protein sequence ID" value="KAJ2681069.1"/>
    <property type="molecule type" value="Genomic_DNA"/>
</dbReference>
<evidence type="ECO:0000313" key="4">
    <source>
        <dbReference type="Proteomes" id="UP001151518"/>
    </source>
</evidence>
<evidence type="ECO:0000259" key="2">
    <source>
        <dbReference type="Pfam" id="PF19834"/>
    </source>
</evidence>
<proteinExistence type="predicted"/>
<feature type="region of interest" description="Disordered" evidence="1">
    <location>
        <begin position="197"/>
        <end position="219"/>
    </location>
</feature>
<dbReference type="Proteomes" id="UP001151518">
    <property type="component" value="Unassembled WGS sequence"/>
</dbReference>
<dbReference type="AlphaFoldDB" id="A0A9W8KZQ4"/>
<reference evidence="3" key="1">
    <citation type="submission" date="2022-07" db="EMBL/GenBank/DDBJ databases">
        <title>Phylogenomic reconstructions and comparative analyses of Kickxellomycotina fungi.</title>
        <authorList>
            <person name="Reynolds N.K."/>
            <person name="Stajich J.E."/>
            <person name="Barry K."/>
            <person name="Grigoriev I.V."/>
            <person name="Crous P."/>
            <person name="Smith M.E."/>
        </authorList>
    </citation>
    <scope>NUCLEOTIDE SEQUENCE</scope>
    <source>
        <strain evidence="3">NRRL 3115</strain>
    </source>
</reference>